<organism evidence="2 3">
    <name type="scientific">Neurospora intermedia</name>
    <dbReference type="NCBI Taxonomy" id="5142"/>
    <lineage>
        <taxon>Eukaryota</taxon>
        <taxon>Fungi</taxon>
        <taxon>Dikarya</taxon>
        <taxon>Ascomycota</taxon>
        <taxon>Pezizomycotina</taxon>
        <taxon>Sordariomycetes</taxon>
        <taxon>Sordariomycetidae</taxon>
        <taxon>Sordariales</taxon>
        <taxon>Sordariaceae</taxon>
        <taxon>Neurospora</taxon>
    </lineage>
</organism>
<evidence type="ECO:0000313" key="3">
    <source>
        <dbReference type="Proteomes" id="UP001451303"/>
    </source>
</evidence>
<evidence type="ECO:0000313" key="2">
    <source>
        <dbReference type="EMBL" id="KAL0472795.1"/>
    </source>
</evidence>
<feature type="region of interest" description="Disordered" evidence="1">
    <location>
        <begin position="274"/>
        <end position="293"/>
    </location>
</feature>
<accession>A0ABR3DJD9</accession>
<comment type="caution">
    <text evidence="2">The sequence shown here is derived from an EMBL/GenBank/DDBJ whole genome shotgun (WGS) entry which is preliminary data.</text>
</comment>
<evidence type="ECO:0000256" key="1">
    <source>
        <dbReference type="SAM" id="MobiDB-lite"/>
    </source>
</evidence>
<protein>
    <submittedName>
        <fullName evidence="2">Uncharacterized protein</fullName>
    </submittedName>
</protein>
<sequence>MCTFTRTAFKMCGHTEYRGTRCSPPITHKNNKHELCKKTPVYLQCTKNGICTQCRTRNWKASMTKSSKVPIAEQQHDNKGTRSGLAVGSRDEVSLHEPKITRNKRTTIKDHEWNIREQRGALHGPRALPGAHPTMKESPNLIDVTKPMHKDDEERVALHGPRNMPTTHHTIRESCNLMTFANPVRRGDGGRLPRRGPHPFPNPNSFPTANPAVNSLGARGQTACAPLVLEEVNKPKNRKVREATVERFRHRLQDAIPPLPISYKPILTGRHPLHRSLPPIPAETNQEQDADCQPPPVPPHLVPYRRNSITLHAHDEFDSPIERCTSAPEAPAGTHLGRETLYSGWQPARCDTVCSSFTE</sequence>
<name>A0ABR3DJD9_NEUIN</name>
<feature type="region of interest" description="Disordered" evidence="1">
    <location>
        <begin position="63"/>
        <end position="93"/>
    </location>
</feature>
<dbReference type="EMBL" id="JAVLET010000002">
    <property type="protein sequence ID" value="KAL0472795.1"/>
    <property type="molecule type" value="Genomic_DNA"/>
</dbReference>
<dbReference type="Proteomes" id="UP001451303">
    <property type="component" value="Unassembled WGS sequence"/>
</dbReference>
<gene>
    <name evidence="2" type="ORF">QR685DRAFT_490741</name>
</gene>
<reference evidence="2 3" key="1">
    <citation type="submission" date="2023-09" db="EMBL/GenBank/DDBJ databases">
        <title>Multi-omics analysis of a traditional fermented food reveals byproduct-associated fungal strains for waste-to-food upcycling.</title>
        <authorList>
            <consortium name="Lawrence Berkeley National Laboratory"/>
            <person name="Rekdal V.M."/>
            <person name="Villalobos-Escobedo J.M."/>
            <person name="Rodriguez-Valeron N."/>
            <person name="Garcia M.O."/>
            <person name="Vasquez D.P."/>
            <person name="Damayanti I."/>
            <person name="Sorensen P.M."/>
            <person name="Baidoo E.E."/>
            <person name="De Carvalho A.C."/>
            <person name="Riley R."/>
            <person name="Lipzen A."/>
            <person name="He G."/>
            <person name="Yan M."/>
            <person name="Haridas S."/>
            <person name="Daum C."/>
            <person name="Yoshinaga Y."/>
            <person name="Ng V."/>
            <person name="Grigoriev I.V."/>
            <person name="Munk R."/>
            <person name="Nuraida L."/>
            <person name="Wijaya C.H."/>
            <person name="Morales P.-C."/>
            <person name="Keasling J.D."/>
        </authorList>
    </citation>
    <scope>NUCLEOTIDE SEQUENCE [LARGE SCALE GENOMIC DNA]</scope>
    <source>
        <strain evidence="2 3">FGSC 2613</strain>
    </source>
</reference>
<proteinExistence type="predicted"/>
<keyword evidence="3" id="KW-1185">Reference proteome</keyword>